<dbReference type="Gene3D" id="1.10.3580.10">
    <property type="entry name" value="ATP12 ATPase"/>
    <property type="match status" value="1"/>
</dbReference>
<dbReference type="SUPFAM" id="SSF160909">
    <property type="entry name" value="ATP12-like"/>
    <property type="match status" value="1"/>
</dbReference>
<dbReference type="RefSeq" id="WP_028481905.1">
    <property type="nucleotide sequence ID" value="NZ_LVVZ01000032.1"/>
</dbReference>
<accession>A0A1U7JDI9</accession>
<dbReference type="PANTHER" id="PTHR21013:SF10">
    <property type="entry name" value="ATP SYNTHASE MITOCHONDRIAL F1 COMPLEX ASSEMBLY FACTOR 2"/>
    <property type="match status" value="1"/>
</dbReference>
<dbReference type="STRING" id="197461.A3843_16650"/>
<evidence type="ECO:0000256" key="2">
    <source>
        <dbReference type="ARBA" id="ARBA00022946"/>
    </source>
</evidence>
<evidence type="ECO:0000313" key="4">
    <source>
        <dbReference type="EMBL" id="OKL42803.1"/>
    </source>
</evidence>
<dbReference type="Proteomes" id="UP000185783">
    <property type="component" value="Unassembled WGS sequence"/>
</dbReference>
<dbReference type="InterPro" id="IPR011419">
    <property type="entry name" value="ATP12_ATP_synth-F1-assembly"/>
</dbReference>
<protein>
    <submittedName>
        <fullName evidence="4">ATPase</fullName>
    </submittedName>
</protein>
<keyword evidence="3" id="KW-0143">Chaperone</keyword>
<dbReference type="OrthoDB" id="9797825at2"/>
<evidence type="ECO:0000256" key="1">
    <source>
        <dbReference type="ARBA" id="ARBA00008231"/>
    </source>
</evidence>
<comment type="similarity">
    <text evidence="1">Belongs to the ATP12 family.</text>
</comment>
<dbReference type="InterPro" id="IPR042272">
    <property type="entry name" value="ATP12_ATP_synth-F1-assembly_N"/>
</dbReference>
<evidence type="ECO:0000256" key="3">
    <source>
        <dbReference type="ARBA" id="ARBA00023186"/>
    </source>
</evidence>
<reference evidence="4 5" key="1">
    <citation type="submission" date="2016-03" db="EMBL/GenBank/DDBJ databases">
        <title>Genome sequence of Nesiotobacter sp. nov., a moderately halophilic alphaproteobacterium isolated from the Yellow Sea, China.</title>
        <authorList>
            <person name="Zhang G."/>
            <person name="Zhang R."/>
        </authorList>
    </citation>
    <scope>NUCLEOTIDE SEQUENCE [LARGE SCALE GENOMIC DNA]</scope>
    <source>
        <strain evidence="4 5">WB1-6</strain>
    </source>
</reference>
<gene>
    <name evidence="4" type="ORF">A3843_16650</name>
</gene>
<sequence length="266" mass="30097">MRDIFEQIEEDMAKGPVDPVESAQKLSRRELPKRFYEQVSVGEVEGRFGVLLDGRTIKTPTRKTLVFDEEYLAEAVAAEWELQEKHIDPATMPLTRISHSAIDAVADRFSDVADEVARYAGNDYLCYRAEAPQELVARQQAAWDPVLAWAEDMFDGRFELTTGLVHKPQSEALQANIREGLNQFTPLELSALHTITSISGSAILALAVAHRAFSEDDVWDFAHVDEDWNIEQWGQDSEAQRVRKYKNEEYSAACLILNKPEVQVEA</sequence>
<name>A0A1U7JDI9_9HYPH</name>
<dbReference type="AlphaFoldDB" id="A0A1U7JDI9"/>
<evidence type="ECO:0000313" key="5">
    <source>
        <dbReference type="Proteomes" id="UP000185783"/>
    </source>
</evidence>
<proteinExistence type="inferred from homology"/>
<organism evidence="4 5">
    <name type="scientific">Pseudovibrio exalbescens</name>
    <dbReference type="NCBI Taxonomy" id="197461"/>
    <lineage>
        <taxon>Bacteria</taxon>
        <taxon>Pseudomonadati</taxon>
        <taxon>Pseudomonadota</taxon>
        <taxon>Alphaproteobacteria</taxon>
        <taxon>Hyphomicrobiales</taxon>
        <taxon>Stappiaceae</taxon>
        <taxon>Pseudovibrio</taxon>
    </lineage>
</organism>
<comment type="caution">
    <text evidence="4">The sequence shown here is derived from an EMBL/GenBank/DDBJ whole genome shotgun (WGS) entry which is preliminary data.</text>
</comment>
<dbReference type="Gene3D" id="3.30.2180.10">
    <property type="entry name" value="ATP12-like"/>
    <property type="match status" value="1"/>
</dbReference>
<dbReference type="InterPro" id="IPR023335">
    <property type="entry name" value="ATP12_ortho_dom_sf"/>
</dbReference>
<keyword evidence="2" id="KW-0809">Transit peptide</keyword>
<dbReference type="PANTHER" id="PTHR21013">
    <property type="entry name" value="ATP SYNTHASE MITOCHONDRIAL F1 COMPLEX ASSEMBLY FACTOR 2/ATP12 PROTEIN, MITOCHONDRIAL PRECURSOR"/>
    <property type="match status" value="1"/>
</dbReference>
<keyword evidence="5" id="KW-1185">Reference proteome</keyword>
<dbReference type="Pfam" id="PF07542">
    <property type="entry name" value="ATP12"/>
    <property type="match status" value="1"/>
</dbReference>
<dbReference type="GO" id="GO:0043461">
    <property type="term" value="P:proton-transporting ATP synthase complex assembly"/>
    <property type="evidence" value="ECO:0007669"/>
    <property type="project" value="InterPro"/>
</dbReference>
<dbReference type="EMBL" id="LVVZ01000032">
    <property type="protein sequence ID" value="OKL42803.1"/>
    <property type="molecule type" value="Genomic_DNA"/>
</dbReference>